<dbReference type="InterPro" id="IPR050922">
    <property type="entry name" value="LytR/CpsA/Psr_CW_biosynth"/>
</dbReference>
<dbReference type="PANTHER" id="PTHR33392:SF6">
    <property type="entry name" value="POLYISOPRENYL-TEICHOIC ACID--PEPTIDOGLYCAN TEICHOIC ACID TRANSFERASE TAGU"/>
    <property type="match status" value="1"/>
</dbReference>
<keyword evidence="2" id="KW-0812">Transmembrane</keyword>
<protein>
    <submittedName>
        <fullName evidence="5">Transcriptional attenuator, LytR family</fullName>
    </submittedName>
</protein>
<dbReference type="Pfam" id="PF03816">
    <property type="entry name" value="LytR_cpsA_psr"/>
    <property type="match status" value="1"/>
</dbReference>
<dbReference type="PANTHER" id="PTHR33392">
    <property type="entry name" value="POLYISOPRENYL-TEICHOIC ACID--PEPTIDOGLYCAN TEICHOIC ACID TRANSFERASE TAGU"/>
    <property type="match status" value="1"/>
</dbReference>
<dbReference type="Proteomes" id="UP000182360">
    <property type="component" value="Unassembled WGS sequence"/>
</dbReference>
<evidence type="ECO:0000259" key="4">
    <source>
        <dbReference type="Pfam" id="PF13399"/>
    </source>
</evidence>
<comment type="similarity">
    <text evidence="1">Belongs to the LytR/CpsA/Psr (LCP) family.</text>
</comment>
<name>A0A1H9JHP6_9SPIR</name>
<organism evidence="5 6">
    <name type="scientific">Treponema bryantii</name>
    <dbReference type="NCBI Taxonomy" id="163"/>
    <lineage>
        <taxon>Bacteria</taxon>
        <taxon>Pseudomonadati</taxon>
        <taxon>Spirochaetota</taxon>
        <taxon>Spirochaetia</taxon>
        <taxon>Spirochaetales</taxon>
        <taxon>Treponemataceae</taxon>
        <taxon>Treponema</taxon>
    </lineage>
</organism>
<feature type="domain" description="LytR/CpsA/Psr regulator C-terminal" evidence="4">
    <location>
        <begin position="303"/>
        <end position="395"/>
    </location>
</feature>
<dbReference type="Gene3D" id="3.40.630.190">
    <property type="entry name" value="LCP protein"/>
    <property type="match status" value="1"/>
</dbReference>
<dbReference type="Pfam" id="PF13399">
    <property type="entry name" value="LytR_C"/>
    <property type="match status" value="1"/>
</dbReference>
<reference evidence="5 6" key="1">
    <citation type="submission" date="2016-10" db="EMBL/GenBank/DDBJ databases">
        <authorList>
            <person name="de Groot N.N."/>
        </authorList>
    </citation>
    <scope>NUCLEOTIDE SEQUENCE [LARGE SCALE GENOMIC DNA]</scope>
    <source>
        <strain evidence="5 6">B25</strain>
    </source>
</reference>
<sequence>MGKIKIRDEQKGVIFIALIILTAVALSFVFAFSLKTNIVEDALKEKGIMRTLFVIEDDDSSMLFSSVLIYNPTSKKGALVNLPGHTGAIYQSLGRVDKLEKVYSEAGIVSYRNEVEKLLGMTIPYYAIVTLENFIKVSDYLGGMRVFISEPVDCVSEEGERWLLPSGAINLDGDKINTYLHYRLEEETEADVQERYQNAMAAFITGLHDKKFLIFVKSNRKRYLDFIKTNLKPEEETTLFQAIADVDSESIIKQTITGSLRRVDGQQLLMPDNNGEFIKEAVKQTTNLLASTEGTLTSRVYVLEIQNGTTTQGLARNTAILFQNASYDVLSPVNAPRNDYEETVIIDHIGNMDVAKIIGEFIRCTNIREATPEEDAESSSLDAGVDFTIILGKDFDGRYVQPSRR</sequence>
<dbReference type="RefSeq" id="WP_074645480.1">
    <property type="nucleotide sequence ID" value="NZ_AP025286.1"/>
</dbReference>
<proteinExistence type="inferred from homology"/>
<evidence type="ECO:0000256" key="2">
    <source>
        <dbReference type="SAM" id="Phobius"/>
    </source>
</evidence>
<keyword evidence="2" id="KW-1133">Transmembrane helix</keyword>
<evidence type="ECO:0000313" key="5">
    <source>
        <dbReference type="EMBL" id="SEQ86317.1"/>
    </source>
</evidence>
<feature type="transmembrane region" description="Helical" evidence="2">
    <location>
        <begin position="12"/>
        <end position="34"/>
    </location>
</feature>
<gene>
    <name evidence="5" type="ORF">SAMN04487977_11317</name>
</gene>
<dbReference type="EMBL" id="FOFU01000013">
    <property type="protein sequence ID" value="SEQ86317.1"/>
    <property type="molecule type" value="Genomic_DNA"/>
</dbReference>
<dbReference type="InterPro" id="IPR027381">
    <property type="entry name" value="LytR/CpsA/Psr_C"/>
</dbReference>
<evidence type="ECO:0000256" key="1">
    <source>
        <dbReference type="ARBA" id="ARBA00006068"/>
    </source>
</evidence>
<dbReference type="Gene3D" id="3.30.70.2390">
    <property type="match status" value="1"/>
</dbReference>
<keyword evidence="2" id="KW-0472">Membrane</keyword>
<dbReference type="InterPro" id="IPR004474">
    <property type="entry name" value="LytR_CpsA_psr"/>
</dbReference>
<evidence type="ECO:0000313" key="6">
    <source>
        <dbReference type="Proteomes" id="UP000182360"/>
    </source>
</evidence>
<dbReference type="eggNOG" id="COG1316">
    <property type="taxonomic scope" value="Bacteria"/>
</dbReference>
<accession>A0A1H9JHP6</accession>
<dbReference type="STRING" id="163.SAMN04487775_103120"/>
<dbReference type="OrthoDB" id="362782at2"/>
<feature type="domain" description="Cell envelope-related transcriptional attenuator" evidence="3">
    <location>
        <begin position="93"/>
        <end position="204"/>
    </location>
</feature>
<keyword evidence="6" id="KW-1185">Reference proteome</keyword>
<evidence type="ECO:0000259" key="3">
    <source>
        <dbReference type="Pfam" id="PF03816"/>
    </source>
</evidence>
<dbReference type="AlphaFoldDB" id="A0A1H9JHP6"/>